<keyword evidence="7" id="KW-1185">Reference proteome</keyword>
<organism evidence="6 7">
    <name type="scientific">Streptomyces triticiradicis</name>
    <dbReference type="NCBI Taxonomy" id="2651189"/>
    <lineage>
        <taxon>Bacteria</taxon>
        <taxon>Bacillati</taxon>
        <taxon>Actinomycetota</taxon>
        <taxon>Actinomycetes</taxon>
        <taxon>Kitasatosporales</taxon>
        <taxon>Streptomycetaceae</taxon>
        <taxon>Streptomyces</taxon>
    </lineage>
</organism>
<evidence type="ECO:0000313" key="6">
    <source>
        <dbReference type="EMBL" id="KAB1976838.1"/>
    </source>
</evidence>
<dbReference type="Pfam" id="PF08281">
    <property type="entry name" value="Sigma70_r4_2"/>
    <property type="match status" value="1"/>
</dbReference>
<comment type="caution">
    <text evidence="6">The sequence shown here is derived from an EMBL/GenBank/DDBJ whole genome shotgun (WGS) entry which is preliminary data.</text>
</comment>
<dbReference type="EMBL" id="WBKG01000073">
    <property type="protein sequence ID" value="KAB1976838.1"/>
    <property type="molecule type" value="Genomic_DNA"/>
</dbReference>
<reference evidence="6 7" key="1">
    <citation type="submission" date="2019-09" db="EMBL/GenBank/DDBJ databases">
        <title>Isolation and identification of active actinomycetes.</title>
        <authorList>
            <person name="Yu Z."/>
            <person name="Han C."/>
            <person name="Yu B."/>
        </authorList>
    </citation>
    <scope>NUCLEOTIDE SEQUENCE [LARGE SCALE GENOMIC DNA]</scope>
    <source>
        <strain evidence="6 7">NEAU-H2</strain>
    </source>
</reference>
<dbReference type="InterPro" id="IPR036388">
    <property type="entry name" value="WH-like_DNA-bd_sf"/>
</dbReference>
<dbReference type="RefSeq" id="WP_151474912.1">
    <property type="nucleotide sequence ID" value="NZ_WBKG01000073.1"/>
</dbReference>
<feature type="domain" description="RNA polymerase sigma factor 70 region 4 type 2" evidence="5">
    <location>
        <begin position="140"/>
        <end position="187"/>
    </location>
</feature>
<name>A0A7J5D1H5_9ACTN</name>
<evidence type="ECO:0000256" key="3">
    <source>
        <dbReference type="ARBA" id="ARBA00023082"/>
    </source>
</evidence>
<evidence type="ECO:0000256" key="2">
    <source>
        <dbReference type="ARBA" id="ARBA00023015"/>
    </source>
</evidence>
<accession>A0A7J5D1H5</accession>
<evidence type="ECO:0000256" key="4">
    <source>
        <dbReference type="ARBA" id="ARBA00023163"/>
    </source>
</evidence>
<sequence>MTTQPPDPAGHTTHHLAAFMPPAFWEFQARYDRACLEYARIHLGDAAEARRLVDSTFLYLATIWFRLEAMPNPGADAWALFKQRVHGELAVQGLSPATTETLAFARALRAASEPLLDSFRADFHAEYGAEIAELEEGLGLYRQMTKLSERQFDVLILHDALGFDTKETALIMGIQEATVRSTRRTAKHRIAAAMGLPLDDTLETDALDDTGKE</sequence>
<evidence type="ECO:0000313" key="7">
    <source>
        <dbReference type="Proteomes" id="UP000442990"/>
    </source>
</evidence>
<dbReference type="AlphaFoldDB" id="A0A7J5D1H5"/>
<keyword evidence="2" id="KW-0805">Transcription regulation</keyword>
<gene>
    <name evidence="6" type="ORF">F8144_43350</name>
</gene>
<evidence type="ECO:0000259" key="5">
    <source>
        <dbReference type="Pfam" id="PF08281"/>
    </source>
</evidence>
<proteinExistence type="inferred from homology"/>
<dbReference type="InterPro" id="IPR013324">
    <property type="entry name" value="RNA_pol_sigma_r3/r4-like"/>
</dbReference>
<comment type="similarity">
    <text evidence="1">Belongs to the sigma-70 factor family. ECF subfamily.</text>
</comment>
<dbReference type="Gene3D" id="1.10.10.10">
    <property type="entry name" value="Winged helix-like DNA-binding domain superfamily/Winged helix DNA-binding domain"/>
    <property type="match status" value="1"/>
</dbReference>
<dbReference type="GO" id="GO:0016987">
    <property type="term" value="F:sigma factor activity"/>
    <property type="evidence" value="ECO:0007669"/>
    <property type="project" value="UniProtKB-KW"/>
</dbReference>
<evidence type="ECO:0000256" key="1">
    <source>
        <dbReference type="ARBA" id="ARBA00010641"/>
    </source>
</evidence>
<dbReference type="Proteomes" id="UP000442990">
    <property type="component" value="Unassembled WGS sequence"/>
</dbReference>
<dbReference type="InterPro" id="IPR013249">
    <property type="entry name" value="RNA_pol_sigma70_r4_t2"/>
</dbReference>
<keyword evidence="3" id="KW-0731">Sigma factor</keyword>
<dbReference type="SUPFAM" id="SSF88659">
    <property type="entry name" value="Sigma3 and sigma4 domains of RNA polymerase sigma factors"/>
    <property type="match status" value="1"/>
</dbReference>
<dbReference type="GO" id="GO:0003677">
    <property type="term" value="F:DNA binding"/>
    <property type="evidence" value="ECO:0007669"/>
    <property type="project" value="InterPro"/>
</dbReference>
<keyword evidence="4" id="KW-0804">Transcription</keyword>
<dbReference type="GO" id="GO:0006352">
    <property type="term" value="P:DNA-templated transcription initiation"/>
    <property type="evidence" value="ECO:0007669"/>
    <property type="project" value="InterPro"/>
</dbReference>
<protein>
    <submittedName>
        <fullName evidence="6">Sigma-70 family RNA polymerase sigma factor</fullName>
    </submittedName>
</protein>